<keyword evidence="2" id="KW-1185">Reference proteome</keyword>
<dbReference type="EMBL" id="JANBUP010000039">
    <property type="protein sequence ID" value="KAJ2813602.1"/>
    <property type="molecule type" value="Genomic_DNA"/>
</dbReference>
<name>A0ACC1LPX1_9FUNG</name>
<evidence type="ECO:0000313" key="2">
    <source>
        <dbReference type="Proteomes" id="UP001140096"/>
    </source>
</evidence>
<gene>
    <name evidence="1" type="ORF">H4S07_000558</name>
</gene>
<protein>
    <submittedName>
        <fullName evidence="1">Uncharacterized protein</fullName>
    </submittedName>
</protein>
<accession>A0ACC1LPX1</accession>
<evidence type="ECO:0000313" key="1">
    <source>
        <dbReference type="EMBL" id="KAJ2813602.1"/>
    </source>
</evidence>
<proteinExistence type="predicted"/>
<comment type="caution">
    <text evidence="1">The sequence shown here is derived from an EMBL/GenBank/DDBJ whole genome shotgun (WGS) entry which is preliminary data.</text>
</comment>
<sequence length="456" mass="49178">MAISHREENFVVIELGSYATKATIDTTDINRLPTAVIRTRAGILKQDVGALPVSSDPEIVEKQNGTHINVVSDEGEAPDANVKAEEVGEEDIDTNGEQDGSELSYIFGGALEAAEEDTVSHTVDIISGGFVRDWDAMSAFLRHVITKELGVRISSNISPILFSVPPLWPKTDLESLTQIAFEDLNAPSILIVEQPLLAMYGNNAATGLVVDFGHTTTTVTAILDSSIQWSCIAQSEIAGAAVTERLHQLLKEDAALCAEFGNDGVPMEFAVALKESGLCKIQLLSADDDDDSDDGKDSEGQPELLFQGKKYKVKADALDKAARILITPDDGKNVGIASLMKQVVLGCETEKRAGLWESIHVVGGSSRFGGLKDCLQLELERSVLPSSNIYANSQSREIKFGSLPDYFAGWRGRDYLAGFLGACIVAKIALNDSKHNISRSEYNDSGPSVVHTKSFF</sequence>
<reference evidence="1" key="1">
    <citation type="submission" date="2022-07" db="EMBL/GenBank/DDBJ databases">
        <title>Phylogenomic reconstructions and comparative analyses of Kickxellomycotina fungi.</title>
        <authorList>
            <person name="Reynolds N.K."/>
            <person name="Stajich J.E."/>
            <person name="Barry K."/>
            <person name="Grigoriev I.V."/>
            <person name="Crous P."/>
            <person name="Smith M.E."/>
        </authorList>
    </citation>
    <scope>NUCLEOTIDE SEQUENCE</scope>
    <source>
        <strain evidence="1">CBS 102833</strain>
    </source>
</reference>
<dbReference type="Proteomes" id="UP001140096">
    <property type="component" value="Unassembled WGS sequence"/>
</dbReference>
<organism evidence="1 2">
    <name type="scientific">Coemansia furcata</name>
    <dbReference type="NCBI Taxonomy" id="417177"/>
    <lineage>
        <taxon>Eukaryota</taxon>
        <taxon>Fungi</taxon>
        <taxon>Fungi incertae sedis</taxon>
        <taxon>Zoopagomycota</taxon>
        <taxon>Kickxellomycotina</taxon>
        <taxon>Kickxellomycetes</taxon>
        <taxon>Kickxellales</taxon>
        <taxon>Kickxellaceae</taxon>
        <taxon>Coemansia</taxon>
    </lineage>
</organism>